<organism evidence="2 3">
    <name type="scientific">Simiduia curdlanivorans</name>
    <dbReference type="NCBI Taxonomy" id="1492769"/>
    <lineage>
        <taxon>Bacteria</taxon>
        <taxon>Pseudomonadati</taxon>
        <taxon>Pseudomonadota</taxon>
        <taxon>Gammaproteobacteria</taxon>
        <taxon>Cellvibrionales</taxon>
        <taxon>Cellvibrionaceae</taxon>
        <taxon>Simiduia</taxon>
    </lineage>
</organism>
<dbReference type="Proteomes" id="UP001595840">
    <property type="component" value="Unassembled WGS sequence"/>
</dbReference>
<protein>
    <submittedName>
        <fullName evidence="2">Uncharacterized protein</fullName>
    </submittedName>
</protein>
<sequence>MDFNEWTLAPDGRSASHSCGFTLSVEGNPRDPQGVNPGRFPADLSIIDQARLLRHGVEAITKAAQRPASVKPKPLAGVKPAPDRPVLSIKRNNTDTETPA</sequence>
<name>A0ABV8V9Y8_9GAMM</name>
<evidence type="ECO:0000256" key="1">
    <source>
        <dbReference type="SAM" id="MobiDB-lite"/>
    </source>
</evidence>
<dbReference type="EMBL" id="JBHSCX010000021">
    <property type="protein sequence ID" value="MFC4364008.1"/>
    <property type="molecule type" value="Genomic_DNA"/>
</dbReference>
<feature type="region of interest" description="Disordered" evidence="1">
    <location>
        <begin position="63"/>
        <end position="100"/>
    </location>
</feature>
<evidence type="ECO:0000313" key="3">
    <source>
        <dbReference type="Proteomes" id="UP001595840"/>
    </source>
</evidence>
<proteinExistence type="predicted"/>
<comment type="caution">
    <text evidence="2">The sequence shown here is derived from an EMBL/GenBank/DDBJ whole genome shotgun (WGS) entry which is preliminary data.</text>
</comment>
<reference evidence="3" key="1">
    <citation type="journal article" date="2019" name="Int. J. Syst. Evol. Microbiol.">
        <title>The Global Catalogue of Microorganisms (GCM) 10K type strain sequencing project: providing services to taxonomists for standard genome sequencing and annotation.</title>
        <authorList>
            <consortium name="The Broad Institute Genomics Platform"/>
            <consortium name="The Broad Institute Genome Sequencing Center for Infectious Disease"/>
            <person name="Wu L."/>
            <person name="Ma J."/>
        </authorList>
    </citation>
    <scope>NUCLEOTIDE SEQUENCE [LARGE SCALE GENOMIC DNA]</scope>
    <source>
        <strain evidence="3">CECT 8570</strain>
    </source>
</reference>
<keyword evidence="3" id="KW-1185">Reference proteome</keyword>
<dbReference type="RefSeq" id="WP_290262925.1">
    <property type="nucleotide sequence ID" value="NZ_JAUFQG010000004.1"/>
</dbReference>
<gene>
    <name evidence="2" type="ORF">ACFOX3_16945</name>
</gene>
<evidence type="ECO:0000313" key="2">
    <source>
        <dbReference type="EMBL" id="MFC4364008.1"/>
    </source>
</evidence>
<accession>A0ABV8V9Y8</accession>